<keyword evidence="1" id="KW-1133">Transmembrane helix</keyword>
<dbReference type="RefSeq" id="WP_277583535.1">
    <property type="nucleotide sequence ID" value="NZ_JAMBPY010000008.1"/>
</dbReference>
<dbReference type="Proteomes" id="UP001152422">
    <property type="component" value="Unassembled WGS sequence"/>
</dbReference>
<protein>
    <submittedName>
        <fullName evidence="2">Uncharacterized protein</fullName>
    </submittedName>
</protein>
<evidence type="ECO:0000256" key="1">
    <source>
        <dbReference type="SAM" id="Phobius"/>
    </source>
</evidence>
<organism evidence="2 3">
    <name type="scientific">Staphylococcus equorum</name>
    <dbReference type="NCBI Taxonomy" id="246432"/>
    <lineage>
        <taxon>Bacteria</taxon>
        <taxon>Bacillati</taxon>
        <taxon>Bacillota</taxon>
        <taxon>Bacilli</taxon>
        <taxon>Bacillales</taxon>
        <taxon>Staphylococcaceae</taxon>
        <taxon>Staphylococcus</taxon>
    </lineage>
</organism>
<name>A0A9X4QZN9_9STAP</name>
<feature type="transmembrane region" description="Helical" evidence="1">
    <location>
        <begin position="12"/>
        <end position="37"/>
    </location>
</feature>
<reference evidence="2" key="1">
    <citation type="submission" date="2022-05" db="EMBL/GenBank/DDBJ databases">
        <title>Comparative genomics of Staphylococcus equorum isolates.</title>
        <authorList>
            <person name="Luelf R.H."/>
        </authorList>
    </citation>
    <scope>NUCLEOTIDE SEQUENCE</scope>
    <source>
        <strain evidence="2">TMW 2.2497</strain>
    </source>
</reference>
<evidence type="ECO:0000313" key="2">
    <source>
        <dbReference type="EMBL" id="MDG0847004.1"/>
    </source>
</evidence>
<sequence length="171" mass="19807">MKKESTKEELVYILRATLFGLLIVGVLMAVVYMFVYLDNKANASANEKHESSINDVVKSSDIKTRYIIVKDNYTNTTDRLISMFGINDKRNKISVKYKESNMTPKNLKIVGEKQTSDNLKENFITDRKQPYKVKVMNTGAKEDILYEYNGYKLDTDSEDFKSEIRAMHHLK</sequence>
<accession>A0A9X4QZN9</accession>
<comment type="caution">
    <text evidence="2">The sequence shown here is derived from an EMBL/GenBank/DDBJ whole genome shotgun (WGS) entry which is preliminary data.</text>
</comment>
<gene>
    <name evidence="2" type="ORF">M4L89_12275</name>
</gene>
<keyword evidence="3" id="KW-1185">Reference proteome</keyword>
<dbReference type="EMBL" id="JAMBQA010000008">
    <property type="protein sequence ID" value="MDG0847004.1"/>
    <property type="molecule type" value="Genomic_DNA"/>
</dbReference>
<evidence type="ECO:0000313" key="3">
    <source>
        <dbReference type="Proteomes" id="UP001152422"/>
    </source>
</evidence>
<keyword evidence="1" id="KW-0812">Transmembrane</keyword>
<keyword evidence="1" id="KW-0472">Membrane</keyword>
<proteinExistence type="predicted"/>
<dbReference type="AlphaFoldDB" id="A0A9X4QZN9"/>